<organism evidence="10 11">
    <name type="scientific">Saccharata proteae CBS 121410</name>
    <dbReference type="NCBI Taxonomy" id="1314787"/>
    <lineage>
        <taxon>Eukaryota</taxon>
        <taxon>Fungi</taxon>
        <taxon>Dikarya</taxon>
        <taxon>Ascomycota</taxon>
        <taxon>Pezizomycotina</taxon>
        <taxon>Dothideomycetes</taxon>
        <taxon>Dothideomycetes incertae sedis</taxon>
        <taxon>Botryosphaeriales</taxon>
        <taxon>Saccharataceae</taxon>
        <taxon>Saccharata</taxon>
    </lineage>
</organism>
<evidence type="ECO:0000256" key="4">
    <source>
        <dbReference type="ARBA" id="ARBA00022679"/>
    </source>
</evidence>
<dbReference type="Gene3D" id="3.40.50.300">
    <property type="entry name" value="P-loop containing nucleotide triphosphate hydrolases"/>
    <property type="match status" value="1"/>
</dbReference>
<keyword evidence="6" id="KW-0418">Kinase</keyword>
<evidence type="ECO:0000256" key="3">
    <source>
        <dbReference type="ARBA" id="ARBA00022490"/>
    </source>
</evidence>
<reference evidence="10" key="1">
    <citation type="journal article" date="2020" name="Stud. Mycol.">
        <title>101 Dothideomycetes genomes: a test case for predicting lifestyles and emergence of pathogens.</title>
        <authorList>
            <person name="Haridas S."/>
            <person name="Albert R."/>
            <person name="Binder M."/>
            <person name="Bloem J."/>
            <person name="Labutti K."/>
            <person name="Salamov A."/>
            <person name="Andreopoulos B."/>
            <person name="Baker S."/>
            <person name="Barry K."/>
            <person name="Bills G."/>
            <person name="Bluhm B."/>
            <person name="Cannon C."/>
            <person name="Castanera R."/>
            <person name="Culley D."/>
            <person name="Daum C."/>
            <person name="Ezra D."/>
            <person name="Gonzalez J."/>
            <person name="Henrissat B."/>
            <person name="Kuo A."/>
            <person name="Liang C."/>
            <person name="Lipzen A."/>
            <person name="Lutzoni F."/>
            <person name="Magnuson J."/>
            <person name="Mondo S."/>
            <person name="Nolan M."/>
            <person name="Ohm R."/>
            <person name="Pangilinan J."/>
            <person name="Park H.-J."/>
            <person name="Ramirez L."/>
            <person name="Alfaro M."/>
            <person name="Sun H."/>
            <person name="Tritt A."/>
            <person name="Yoshinaga Y."/>
            <person name="Zwiers L.-H."/>
            <person name="Turgeon B."/>
            <person name="Goodwin S."/>
            <person name="Spatafora J."/>
            <person name="Crous P."/>
            <person name="Grigoriev I."/>
        </authorList>
    </citation>
    <scope>NUCLEOTIDE SEQUENCE</scope>
    <source>
        <strain evidence="10">CBS 121410</strain>
    </source>
</reference>
<evidence type="ECO:0000313" key="10">
    <source>
        <dbReference type="EMBL" id="KAF2091912.1"/>
    </source>
</evidence>
<keyword evidence="4" id="KW-0808">Transferase</keyword>
<dbReference type="GO" id="GO:0005524">
    <property type="term" value="F:ATP binding"/>
    <property type="evidence" value="ECO:0007669"/>
    <property type="project" value="UniProtKB-KW"/>
</dbReference>
<comment type="subcellular location">
    <subcellularLocation>
        <location evidence="2">Cytoplasm</location>
    </subcellularLocation>
    <subcellularLocation>
        <location evidence="1">Nucleus</location>
    </subcellularLocation>
</comment>
<evidence type="ECO:0000256" key="5">
    <source>
        <dbReference type="ARBA" id="ARBA00022741"/>
    </source>
</evidence>
<gene>
    <name evidence="10" type="ORF">K490DRAFT_31664</name>
</gene>
<evidence type="ECO:0000256" key="6">
    <source>
        <dbReference type="ARBA" id="ARBA00022777"/>
    </source>
</evidence>
<dbReference type="FunFam" id="3.40.50.300:FF:001691">
    <property type="entry name" value="Probable ATP-dependent kinase TDA10"/>
    <property type="match status" value="1"/>
</dbReference>
<comment type="similarity">
    <text evidence="9">Belongs to the GLYK kinase family.</text>
</comment>
<evidence type="ECO:0000256" key="2">
    <source>
        <dbReference type="ARBA" id="ARBA00004496"/>
    </source>
</evidence>
<dbReference type="PANTHER" id="PTHR10285">
    <property type="entry name" value="URIDINE KINASE"/>
    <property type="match status" value="1"/>
</dbReference>
<keyword evidence="11" id="KW-1185">Reference proteome</keyword>
<dbReference type="GO" id="GO:0016787">
    <property type="term" value="F:hydrolase activity"/>
    <property type="evidence" value="ECO:0007669"/>
    <property type="project" value="UniProtKB-KW"/>
</dbReference>
<dbReference type="GO" id="GO:0016301">
    <property type="term" value="F:kinase activity"/>
    <property type="evidence" value="ECO:0007669"/>
    <property type="project" value="UniProtKB-KW"/>
</dbReference>
<keyword evidence="8" id="KW-0539">Nucleus</keyword>
<protein>
    <submittedName>
        <fullName evidence="10">P-loop containing nucleoside triphosphate hydrolase protein</fullName>
    </submittedName>
</protein>
<dbReference type="GO" id="GO:0005737">
    <property type="term" value="C:cytoplasm"/>
    <property type="evidence" value="ECO:0007669"/>
    <property type="project" value="UniProtKB-SubCell"/>
</dbReference>
<dbReference type="EMBL" id="ML978711">
    <property type="protein sequence ID" value="KAF2091912.1"/>
    <property type="molecule type" value="Genomic_DNA"/>
</dbReference>
<dbReference type="GO" id="GO:0005634">
    <property type="term" value="C:nucleus"/>
    <property type="evidence" value="ECO:0007669"/>
    <property type="project" value="UniProtKB-SubCell"/>
</dbReference>
<dbReference type="InterPro" id="IPR027417">
    <property type="entry name" value="P-loop_NTPase"/>
</dbReference>
<evidence type="ECO:0000256" key="8">
    <source>
        <dbReference type="ARBA" id="ARBA00023242"/>
    </source>
</evidence>
<name>A0A9P4I2C7_9PEZI</name>
<comment type="caution">
    <text evidence="10">The sequence shown here is derived from an EMBL/GenBank/DDBJ whole genome shotgun (WGS) entry which is preliminary data.</text>
</comment>
<accession>A0A9P4I2C7</accession>
<proteinExistence type="inferred from homology"/>
<sequence>MAAIVDDKSPHCIPFILDRLAVHRATSAAPFFLGLNGVQGAGKTTLVSTLCHTLRSSPYNLPTVVLSIDDLYLTHADQALLAKSHPENALIQHRGEPGTHDLSLGRSVFRSLLHRQPTKIPVYDKAAFDGQGDRAEEQHWPQVNQAGEAPVEVVIFEGWCVGFRPLSNADICRKWQEAKQLEKSGKYTGRLARHQLEHLIYINDKLRAYDALTNMLVAFIHIDAEETHYVYDWRLEQEAALKNLKGSGMSAEQVIKFVDGYYPAYELYTATLRAGIFGADKNRQLRLVVGKDRKVKQVTLI</sequence>
<evidence type="ECO:0000313" key="11">
    <source>
        <dbReference type="Proteomes" id="UP000799776"/>
    </source>
</evidence>
<dbReference type="AlphaFoldDB" id="A0A9P4I2C7"/>
<dbReference type="SUPFAM" id="SSF52540">
    <property type="entry name" value="P-loop containing nucleoside triphosphate hydrolases"/>
    <property type="match status" value="2"/>
</dbReference>
<dbReference type="OrthoDB" id="347435at2759"/>
<keyword evidence="5" id="KW-0547">Nucleotide-binding</keyword>
<keyword evidence="7" id="KW-0067">ATP-binding</keyword>
<keyword evidence="10" id="KW-0378">Hydrolase</keyword>
<evidence type="ECO:0000256" key="9">
    <source>
        <dbReference type="ARBA" id="ARBA00061312"/>
    </source>
</evidence>
<evidence type="ECO:0000256" key="1">
    <source>
        <dbReference type="ARBA" id="ARBA00004123"/>
    </source>
</evidence>
<keyword evidence="3" id="KW-0963">Cytoplasm</keyword>
<dbReference type="Proteomes" id="UP000799776">
    <property type="component" value="Unassembled WGS sequence"/>
</dbReference>
<evidence type="ECO:0000256" key="7">
    <source>
        <dbReference type="ARBA" id="ARBA00022840"/>
    </source>
</evidence>